<dbReference type="EMBL" id="JANHOG010002853">
    <property type="protein sequence ID" value="KAJ3519341.1"/>
    <property type="molecule type" value="Genomic_DNA"/>
</dbReference>
<organism evidence="1 2">
    <name type="scientific">Phlebia brevispora</name>
    <dbReference type="NCBI Taxonomy" id="194682"/>
    <lineage>
        <taxon>Eukaryota</taxon>
        <taxon>Fungi</taxon>
        <taxon>Dikarya</taxon>
        <taxon>Basidiomycota</taxon>
        <taxon>Agaricomycotina</taxon>
        <taxon>Agaricomycetes</taxon>
        <taxon>Polyporales</taxon>
        <taxon>Meruliaceae</taxon>
        <taxon>Phlebia</taxon>
    </lineage>
</organism>
<keyword evidence="2" id="KW-1185">Reference proteome</keyword>
<dbReference type="Proteomes" id="UP001148662">
    <property type="component" value="Unassembled WGS sequence"/>
</dbReference>
<accession>A0ACC1RHQ2</accession>
<comment type="caution">
    <text evidence="1">The sequence shown here is derived from an EMBL/GenBank/DDBJ whole genome shotgun (WGS) entry which is preliminary data.</text>
</comment>
<name>A0ACC1RHQ2_9APHY</name>
<reference evidence="1" key="1">
    <citation type="submission" date="2022-07" db="EMBL/GenBank/DDBJ databases">
        <title>Genome Sequence of Phlebia brevispora.</title>
        <authorList>
            <person name="Buettner E."/>
        </authorList>
    </citation>
    <scope>NUCLEOTIDE SEQUENCE</scope>
    <source>
        <strain evidence="1">MPL23</strain>
    </source>
</reference>
<evidence type="ECO:0000313" key="2">
    <source>
        <dbReference type="Proteomes" id="UP001148662"/>
    </source>
</evidence>
<gene>
    <name evidence="1" type="ORF">NM688_g9315</name>
</gene>
<evidence type="ECO:0000313" key="1">
    <source>
        <dbReference type="EMBL" id="KAJ3519341.1"/>
    </source>
</evidence>
<sequence length="243" mass="25727">MREDLLCGSHEARTIFRVSKGLSADKLLLDGVYSTRERTFCPSKASNLLTTSRLATRLAANMLYVLPFSLLALNFVSVWAAPMCSLRAVSDTASSSSAAAPAPTVSTTPSSGSSSGSSSSSSSSSGSNDDLELVATTWYAGWHSQYLPVESVSWEKYTSVTYAFALTTPDSSTISLNSDDETLLPQFVQAAHNAGTKAMLTIGGWTGSQYFSTAVGSAENRTAFVNAVMGLVSQYNLDGVDFE</sequence>
<proteinExistence type="predicted"/>
<protein>
    <submittedName>
        <fullName evidence="1">Uncharacterized protein</fullName>
    </submittedName>
</protein>